<dbReference type="SUPFAM" id="SSF49464">
    <property type="entry name" value="Carboxypeptidase regulatory domain-like"/>
    <property type="match status" value="1"/>
</dbReference>
<dbReference type="InterPro" id="IPR008969">
    <property type="entry name" value="CarboxyPept-like_regulatory"/>
</dbReference>
<evidence type="ECO:0000256" key="1">
    <source>
        <dbReference type="PROSITE-ProRule" id="PRU00339"/>
    </source>
</evidence>
<keyword evidence="2" id="KW-0732">Signal</keyword>
<comment type="caution">
    <text evidence="3">The sequence shown here is derived from an EMBL/GenBank/DDBJ whole genome shotgun (WGS) entry which is preliminary data.</text>
</comment>
<feature type="chain" id="PRO_5046561104" description="TonB-dependent receptor plug domain-containing protein" evidence="2">
    <location>
        <begin position="21"/>
        <end position="598"/>
    </location>
</feature>
<evidence type="ECO:0000313" key="4">
    <source>
        <dbReference type="Proteomes" id="UP000718451"/>
    </source>
</evidence>
<dbReference type="InterPro" id="IPR011990">
    <property type="entry name" value="TPR-like_helical_dom_sf"/>
</dbReference>
<protein>
    <recommendedName>
        <fullName evidence="5">TonB-dependent receptor plug domain-containing protein</fullName>
    </recommendedName>
</protein>
<dbReference type="Pfam" id="PF13715">
    <property type="entry name" value="CarbopepD_reg_2"/>
    <property type="match status" value="1"/>
</dbReference>
<feature type="repeat" description="TPR" evidence="1">
    <location>
        <begin position="363"/>
        <end position="396"/>
    </location>
</feature>
<dbReference type="Gene3D" id="2.60.40.1120">
    <property type="entry name" value="Carboxypeptidase-like, regulatory domain"/>
    <property type="match status" value="1"/>
</dbReference>
<keyword evidence="1" id="KW-0802">TPR repeat</keyword>
<accession>A0ABX1GR94</accession>
<dbReference type="RefSeq" id="WP_168552336.1">
    <property type="nucleotide sequence ID" value="NZ_JAAWWL010000002.1"/>
</dbReference>
<evidence type="ECO:0000256" key="2">
    <source>
        <dbReference type="SAM" id="SignalP"/>
    </source>
</evidence>
<evidence type="ECO:0008006" key="5">
    <source>
        <dbReference type="Google" id="ProtNLM"/>
    </source>
</evidence>
<keyword evidence="4" id="KW-1185">Reference proteome</keyword>
<dbReference type="Gene3D" id="2.170.130.10">
    <property type="entry name" value="TonB-dependent receptor, plug domain"/>
    <property type="match status" value="1"/>
</dbReference>
<dbReference type="EMBL" id="JAAWWL010000002">
    <property type="protein sequence ID" value="NKI32114.1"/>
    <property type="molecule type" value="Genomic_DNA"/>
</dbReference>
<dbReference type="PROSITE" id="PS50005">
    <property type="entry name" value="TPR"/>
    <property type="match status" value="1"/>
</dbReference>
<dbReference type="Proteomes" id="UP000718451">
    <property type="component" value="Unassembled WGS sequence"/>
</dbReference>
<dbReference type="Gene3D" id="1.25.40.10">
    <property type="entry name" value="Tetratricopeptide repeat domain"/>
    <property type="match status" value="1"/>
</dbReference>
<sequence>MKKVFLTLLLALPFMLTGQADGVKKVIGKVTDGKNPIENVNISIVDGDNATTTRQDGSYEIEVSVGDKLQYSYTGLRTIRIKIEDVTRVLNPVMVPDVTELDEVTVAASKRRSQRDMEEDYSINKNIIRTAWGFLDADRAAGNVRLLSEEEINPVSLCILDLLRNRFPGVQVTGSCTTGAQTPNIGAIGDQRLQIGGQVRIRPGNSIESALPAVFDVDGQIFRDVPIWLDVNQIKRIAVLNNFATTASYGSLGAGGVIVINTIGGSPLNNEFVDRARLKNNYADGLELSPEEVAQNAPTYLKEFMKSQSVEESKALFAKHLKMYSNSPYFLLDAYTHFVNDLNEEDYADSIIENHFQQYKSNPVLMKALAYTYESQQRFEKANEVYKEVFILRPNYVQSYMDMANSYRNLREPKQAASMYARYEYLIDEGFLEQDTIGFGPMISREFNNLLALEKNEVLQAGKAKKLFIADEDFNGTRLVFEWNDGEAEFDLQFVNPENQYYKFKHNMFDSPEVIEREKDFGYNVKEYLVDGSLPGTWQVNINYQGNKSLTPTYLKATIYYDYGSRTQRKEVQVFKLTLKNVNQELFKLKSASKLVLR</sequence>
<proteinExistence type="predicted"/>
<reference evidence="3 4" key="1">
    <citation type="submission" date="2020-04" db="EMBL/GenBank/DDBJ databases">
        <authorList>
            <person name="Yoon J."/>
        </authorList>
    </citation>
    <scope>NUCLEOTIDE SEQUENCE [LARGE SCALE GENOMIC DNA]</scope>
    <source>
        <strain evidence="3 4">DJ-13</strain>
    </source>
</reference>
<feature type="signal peptide" evidence="2">
    <location>
        <begin position="1"/>
        <end position="20"/>
    </location>
</feature>
<dbReference type="InterPro" id="IPR037066">
    <property type="entry name" value="Plug_dom_sf"/>
</dbReference>
<dbReference type="InterPro" id="IPR019734">
    <property type="entry name" value="TPR_rpt"/>
</dbReference>
<dbReference type="SUPFAM" id="SSF48452">
    <property type="entry name" value="TPR-like"/>
    <property type="match status" value="1"/>
</dbReference>
<organism evidence="3 4">
    <name type="scientific">Croceivirga thetidis</name>
    <dbReference type="NCBI Taxonomy" id="2721623"/>
    <lineage>
        <taxon>Bacteria</taxon>
        <taxon>Pseudomonadati</taxon>
        <taxon>Bacteroidota</taxon>
        <taxon>Flavobacteriia</taxon>
        <taxon>Flavobacteriales</taxon>
        <taxon>Flavobacteriaceae</taxon>
        <taxon>Croceivirga</taxon>
    </lineage>
</organism>
<name>A0ABX1GR94_9FLAO</name>
<gene>
    <name evidence="3" type="ORF">HCU67_09195</name>
</gene>
<evidence type="ECO:0000313" key="3">
    <source>
        <dbReference type="EMBL" id="NKI32114.1"/>
    </source>
</evidence>
<dbReference type="SUPFAM" id="SSF56935">
    <property type="entry name" value="Porins"/>
    <property type="match status" value="1"/>
</dbReference>